<evidence type="ECO:0000256" key="1">
    <source>
        <dbReference type="SAM" id="MobiDB-lite"/>
    </source>
</evidence>
<evidence type="ECO:0000313" key="3">
    <source>
        <dbReference type="Proteomes" id="UP001218188"/>
    </source>
</evidence>
<dbReference type="Proteomes" id="UP001218188">
    <property type="component" value="Unassembled WGS sequence"/>
</dbReference>
<feature type="compositionally biased region" description="Polar residues" evidence="1">
    <location>
        <begin position="208"/>
        <end position="224"/>
    </location>
</feature>
<dbReference type="AlphaFoldDB" id="A0AAD6SCN4"/>
<keyword evidence="3" id="KW-1185">Reference proteome</keyword>
<feature type="region of interest" description="Disordered" evidence="1">
    <location>
        <begin position="176"/>
        <end position="231"/>
    </location>
</feature>
<organism evidence="2 3">
    <name type="scientific">Mycena alexandri</name>
    <dbReference type="NCBI Taxonomy" id="1745969"/>
    <lineage>
        <taxon>Eukaryota</taxon>
        <taxon>Fungi</taxon>
        <taxon>Dikarya</taxon>
        <taxon>Basidiomycota</taxon>
        <taxon>Agaricomycotina</taxon>
        <taxon>Agaricomycetes</taxon>
        <taxon>Agaricomycetidae</taxon>
        <taxon>Agaricales</taxon>
        <taxon>Marasmiineae</taxon>
        <taxon>Mycenaceae</taxon>
        <taxon>Mycena</taxon>
    </lineage>
</organism>
<reference evidence="2" key="1">
    <citation type="submission" date="2023-03" db="EMBL/GenBank/DDBJ databases">
        <title>Massive genome expansion in bonnet fungi (Mycena s.s.) driven by repeated elements and novel gene families across ecological guilds.</title>
        <authorList>
            <consortium name="Lawrence Berkeley National Laboratory"/>
            <person name="Harder C.B."/>
            <person name="Miyauchi S."/>
            <person name="Viragh M."/>
            <person name="Kuo A."/>
            <person name="Thoen E."/>
            <person name="Andreopoulos B."/>
            <person name="Lu D."/>
            <person name="Skrede I."/>
            <person name="Drula E."/>
            <person name="Henrissat B."/>
            <person name="Morin E."/>
            <person name="Kohler A."/>
            <person name="Barry K."/>
            <person name="LaButti K."/>
            <person name="Morin E."/>
            <person name="Salamov A."/>
            <person name="Lipzen A."/>
            <person name="Mereny Z."/>
            <person name="Hegedus B."/>
            <person name="Baldrian P."/>
            <person name="Stursova M."/>
            <person name="Weitz H."/>
            <person name="Taylor A."/>
            <person name="Grigoriev I.V."/>
            <person name="Nagy L.G."/>
            <person name="Martin F."/>
            <person name="Kauserud H."/>
        </authorList>
    </citation>
    <scope>NUCLEOTIDE SEQUENCE</scope>
    <source>
        <strain evidence="2">CBHHK200</strain>
    </source>
</reference>
<evidence type="ECO:0000313" key="2">
    <source>
        <dbReference type="EMBL" id="KAJ7023097.1"/>
    </source>
</evidence>
<comment type="caution">
    <text evidence="2">The sequence shown here is derived from an EMBL/GenBank/DDBJ whole genome shotgun (WGS) entry which is preliminary data.</text>
</comment>
<sequence length="261" mass="28760">MTLILSQITIPTESGIPLTASEWLCSAPLWQLAKLTPINYMDIARCTIRAHSTHQGMSGMSNKMSGRNARLQPTANSNLELRGYTRTKTTQKIDVHDMFDPSSKAAIGGVRLTTILRAIPWASETRRVRARWAGDSHAASAFQMKCSPLSLAFCLPGVCSDYPTWGSPLGLRNPRLSEVSGVPPRKETQGQMSKRGKRLKLLHPPENPSWSSIERTTGQNTSGRVPSPWPQHNGWIVTDYVGPEVPLNRSRLGHGRGSRKA</sequence>
<dbReference type="EMBL" id="JARJCM010000194">
    <property type="protein sequence ID" value="KAJ7023097.1"/>
    <property type="molecule type" value="Genomic_DNA"/>
</dbReference>
<protein>
    <submittedName>
        <fullName evidence="2">Uncharacterized protein</fullName>
    </submittedName>
</protein>
<accession>A0AAD6SCN4</accession>
<proteinExistence type="predicted"/>
<name>A0AAD6SCN4_9AGAR</name>
<gene>
    <name evidence="2" type="ORF">C8F04DRAFT_1193758</name>
</gene>